<dbReference type="VEuPathDB" id="FungiDB:BD410DRAFT_789631"/>
<protein>
    <submittedName>
        <fullName evidence="2">Uncharacterized protein</fullName>
    </submittedName>
</protein>
<accession>A0A4Y7Q2K8</accession>
<organism evidence="2 3">
    <name type="scientific">Rickenella mellea</name>
    <dbReference type="NCBI Taxonomy" id="50990"/>
    <lineage>
        <taxon>Eukaryota</taxon>
        <taxon>Fungi</taxon>
        <taxon>Dikarya</taxon>
        <taxon>Basidiomycota</taxon>
        <taxon>Agaricomycotina</taxon>
        <taxon>Agaricomycetes</taxon>
        <taxon>Hymenochaetales</taxon>
        <taxon>Rickenellaceae</taxon>
        <taxon>Rickenella</taxon>
    </lineage>
</organism>
<dbReference type="AlphaFoldDB" id="A0A4Y7Q2K8"/>
<evidence type="ECO:0000313" key="2">
    <source>
        <dbReference type="EMBL" id="TDL21516.1"/>
    </source>
</evidence>
<keyword evidence="1" id="KW-0732">Signal</keyword>
<name>A0A4Y7Q2K8_9AGAM</name>
<feature type="signal peptide" evidence="1">
    <location>
        <begin position="1"/>
        <end position="21"/>
    </location>
</feature>
<reference evidence="2 3" key="1">
    <citation type="submission" date="2018-06" db="EMBL/GenBank/DDBJ databases">
        <title>A transcriptomic atlas of mushroom development highlights an independent origin of complex multicellularity.</title>
        <authorList>
            <consortium name="DOE Joint Genome Institute"/>
            <person name="Krizsan K."/>
            <person name="Almasi E."/>
            <person name="Merenyi Z."/>
            <person name="Sahu N."/>
            <person name="Viragh M."/>
            <person name="Koszo T."/>
            <person name="Mondo S."/>
            <person name="Kiss B."/>
            <person name="Balint B."/>
            <person name="Kues U."/>
            <person name="Barry K."/>
            <person name="Hegedus J.C."/>
            <person name="Henrissat B."/>
            <person name="Johnson J."/>
            <person name="Lipzen A."/>
            <person name="Ohm R."/>
            <person name="Nagy I."/>
            <person name="Pangilinan J."/>
            <person name="Yan J."/>
            <person name="Xiong Y."/>
            <person name="Grigoriev I.V."/>
            <person name="Hibbett D.S."/>
            <person name="Nagy L.G."/>
        </authorList>
    </citation>
    <scope>NUCLEOTIDE SEQUENCE [LARGE SCALE GENOMIC DNA]</scope>
    <source>
        <strain evidence="2 3">SZMC22713</strain>
    </source>
</reference>
<keyword evidence="3" id="KW-1185">Reference proteome</keyword>
<dbReference type="Proteomes" id="UP000294933">
    <property type="component" value="Unassembled WGS sequence"/>
</dbReference>
<feature type="chain" id="PRO_5021501014" evidence="1">
    <location>
        <begin position="22"/>
        <end position="60"/>
    </location>
</feature>
<dbReference type="EMBL" id="ML170180">
    <property type="protein sequence ID" value="TDL21516.1"/>
    <property type="molecule type" value="Genomic_DNA"/>
</dbReference>
<proteinExistence type="predicted"/>
<sequence length="60" mass="6314">MRCNFFTLALCVVSVAIGAAALPEPVPGSELEARICNPSCTKRDALPEPIPEPICNPSCT</sequence>
<evidence type="ECO:0000313" key="3">
    <source>
        <dbReference type="Proteomes" id="UP000294933"/>
    </source>
</evidence>
<gene>
    <name evidence="2" type="ORF">BD410DRAFT_789631</name>
</gene>
<evidence type="ECO:0000256" key="1">
    <source>
        <dbReference type="SAM" id="SignalP"/>
    </source>
</evidence>